<feature type="region of interest" description="Disordered" evidence="7">
    <location>
        <begin position="399"/>
        <end position="456"/>
    </location>
</feature>
<keyword evidence="3" id="KW-0677">Repeat</keyword>
<dbReference type="CDD" id="cd04037">
    <property type="entry name" value="C2E_Ferlin"/>
    <property type="match status" value="1"/>
</dbReference>
<dbReference type="InterPro" id="IPR012968">
    <property type="entry name" value="FerIin_dom"/>
</dbReference>
<keyword evidence="2" id="KW-0812">Transmembrane</keyword>
<dbReference type="SMART" id="SM01202">
    <property type="entry name" value="FerI"/>
    <property type="match status" value="1"/>
</dbReference>
<dbReference type="InterPro" id="IPR055072">
    <property type="entry name" value="Ferlin_DSRM"/>
</dbReference>
<evidence type="ECO:0000256" key="3">
    <source>
        <dbReference type="ARBA" id="ARBA00022737"/>
    </source>
</evidence>
<keyword evidence="4" id="KW-1133">Transmembrane helix</keyword>
<evidence type="ECO:0000256" key="7">
    <source>
        <dbReference type="SAM" id="MobiDB-lite"/>
    </source>
</evidence>
<dbReference type="Pfam" id="PF08151">
    <property type="entry name" value="FerI"/>
    <property type="match status" value="1"/>
</dbReference>
<protein>
    <submittedName>
        <fullName evidence="9">Fer-1-like protein 4</fullName>
    </submittedName>
</protein>
<dbReference type="GO" id="GO:0016020">
    <property type="term" value="C:membrane"/>
    <property type="evidence" value="ECO:0007669"/>
    <property type="project" value="UniProtKB-SubCell"/>
</dbReference>
<feature type="region of interest" description="Disordered" evidence="7">
    <location>
        <begin position="309"/>
        <end position="329"/>
    </location>
</feature>
<evidence type="ECO:0000313" key="10">
    <source>
        <dbReference type="Proteomes" id="UP001279410"/>
    </source>
</evidence>
<keyword evidence="6" id="KW-0175">Coiled coil</keyword>
<dbReference type="Pfam" id="PF00168">
    <property type="entry name" value="C2"/>
    <property type="match status" value="3"/>
</dbReference>
<dbReference type="InterPro" id="IPR037724">
    <property type="entry name" value="C2E_Ferlin"/>
</dbReference>
<organism evidence="9 10">
    <name type="scientific">Lates japonicus</name>
    <name type="common">Japanese lates</name>
    <dbReference type="NCBI Taxonomy" id="270547"/>
    <lineage>
        <taxon>Eukaryota</taxon>
        <taxon>Metazoa</taxon>
        <taxon>Chordata</taxon>
        <taxon>Craniata</taxon>
        <taxon>Vertebrata</taxon>
        <taxon>Euteleostomi</taxon>
        <taxon>Actinopterygii</taxon>
        <taxon>Neopterygii</taxon>
        <taxon>Teleostei</taxon>
        <taxon>Neoteleostei</taxon>
        <taxon>Acanthomorphata</taxon>
        <taxon>Carangaria</taxon>
        <taxon>Carangaria incertae sedis</taxon>
        <taxon>Centropomidae</taxon>
        <taxon>Lates</taxon>
    </lineage>
</organism>
<feature type="non-terminal residue" evidence="9">
    <location>
        <position position="1"/>
    </location>
</feature>
<dbReference type="PROSITE" id="PS50004">
    <property type="entry name" value="C2"/>
    <property type="match status" value="3"/>
</dbReference>
<dbReference type="Pfam" id="PF08150">
    <property type="entry name" value="FerB"/>
    <property type="match status" value="1"/>
</dbReference>
<proteinExistence type="predicted"/>
<dbReference type="InterPro" id="IPR035892">
    <property type="entry name" value="C2_domain_sf"/>
</dbReference>
<accession>A0AAD3R7L9</accession>
<dbReference type="InterPro" id="IPR000008">
    <property type="entry name" value="C2_dom"/>
</dbReference>
<sequence>NFQFEFHEAPQILFDKVIEIKVVHRRTLAFLMTHIGSFKIDISTVYNQPDHRFYQKWAPLTDPADTRSGIKGYVKASLSVLMKGDAMSMPSLPPPSTSGASEDIEKNLLLPRGMASERPWARFRVRIYRAEGLPTMDEGLMAKMSKVTDRTVFIDPYVKVTFAGQQGETSVANATSCPVWNEEISFIEQFPPLAQRIMVQILDDAKMGDIALATHFLDLQQISDPTRNGFNPTFGPSWVNLYGSPQNSTLGDVHQALNQGLGEGIFYRGRILLALTVEVYASSSAVTADTGSVALGKVKGALGKLGLRKKRSSKKKEKKEASVAASGAVDESGEAGVEVPEAVTVDVEEIHPLPEGFLGEREDFLLFTSLFEITMIDPSVGTRPLTFELSIGNYGKAVGVGRSKKSQSKEELRRSREDLRRSREDLSEEAQGLLESEEELDREEVLSPEPEIRSVSAPMRPVPTEYDRSYQCVPLQPPFMKQKPCLFVWSQFEDHSFRFYQANWLSKMADRLAIGLYEVERLLRRPRSNAKERLVEVLLELVASCKQFSGFSDRRSQSRPNNLDKCRRDFIKKNLVLLARQAVRARRRITRRTAKQRLMDSRKLLKKLRLLAKEPQNTIPDAFLWLLSGSKRLAYVRIPAHSIMFSLVEEQRGRHCGKVTTLYMKSPGASASEIFAKLEVYLWLGLAKYSKEATNCLPEEFLPVYEEEEEQRRLVPAGKRKLPVNLSCQDSRYFQLRCHLYQGRGLMAADDDGLSDPFAKVLFSTQCQVTRVLSDTLSPAWCECLLFDRVLLEGTREELQRDPPLIIISIFDYDSVGSPKPLGRAFAEPEFKPAEEPYKKPRLRFHDVTMGRAAAGELLAAFELIELDYSGFGEPCIPGSVDPQELTYLEEERCYVIPEGVRPVLRTFRIEVLFWGLRELKRVNLFEVERPLVKVECAGRMLESEEIVNYKAHPNFKELVRYIDVELPEQAYLHPPLTLFVVEHRAFGQLALVGSHVVQSLMDYAPPELGGEPEEEEEEPKPKVKQHPLKVNPLTTVKDIGLSNLLIKQSKIPIPNPMKLVNAPLKKLMKKGEELEEEAPEKEELDWWSKYYASLEEMERKAAEKEEMEEQAETDGVNLTMANIEEEEEEVVVVEIEPPKRKKIATLQGSFLIYPIESEEEENTKCKITNGIPKNSPIKVLVRVYIVKASSLAPTDPNGKADPYLVVRVGQQSLDTKDRYIPKQLNPTFGEVFELTVSFPLETELFVTVLDHDLVGADDVIGETRVDLENRFYSRHRASCGLALYYDTDGYNKWRDAKKPSAILAELCRKNGIPSPEYRTSEVKVLNKIFKIPPDAVPEALLKKNQRTPEEEAEMEEHAALSVLHRWGEMNEFLPGAVTLVPEHVEIRSLWNPDKPGLPQGYLHMWVDMFPTDIPAPPPVDIKPRLPEQYELRVIIWNTDDVFLDDVNPFTGDPSSDIYVKG</sequence>
<dbReference type="InterPro" id="IPR037722">
    <property type="entry name" value="C2C_Ferlin"/>
</dbReference>
<feature type="coiled-coil region" evidence="6">
    <location>
        <begin position="1065"/>
        <end position="1115"/>
    </location>
</feature>
<dbReference type="InterPro" id="IPR037721">
    <property type="entry name" value="Ferlin"/>
</dbReference>
<dbReference type="Gene3D" id="2.60.40.150">
    <property type="entry name" value="C2 domain"/>
    <property type="match status" value="3"/>
</dbReference>
<dbReference type="PANTHER" id="PTHR12546:SF36">
    <property type="entry name" value="FER-1-LIKE PROTEIN 4"/>
    <property type="match status" value="1"/>
</dbReference>
<comment type="subcellular location">
    <subcellularLocation>
        <location evidence="1">Membrane</location>
        <topology evidence="1">Single-pass membrane protein</topology>
    </subcellularLocation>
</comment>
<dbReference type="CDD" id="cd04017">
    <property type="entry name" value="C2D_Ferlin"/>
    <property type="match status" value="1"/>
</dbReference>
<evidence type="ECO:0000256" key="2">
    <source>
        <dbReference type="ARBA" id="ARBA00022692"/>
    </source>
</evidence>
<dbReference type="SMART" id="SM01201">
    <property type="entry name" value="FerB"/>
    <property type="match status" value="1"/>
</dbReference>
<reference evidence="9" key="1">
    <citation type="submission" date="2022-08" db="EMBL/GenBank/DDBJ databases">
        <title>Genome sequencing of akame (Lates japonicus).</title>
        <authorList>
            <person name="Hashiguchi Y."/>
            <person name="Takahashi H."/>
        </authorList>
    </citation>
    <scope>NUCLEOTIDE SEQUENCE</scope>
    <source>
        <strain evidence="9">Kochi</strain>
    </source>
</reference>
<dbReference type="InterPro" id="IPR012561">
    <property type="entry name" value="Ferlin_B-domain"/>
</dbReference>
<dbReference type="Pfam" id="PF22901">
    <property type="entry name" value="dsrm_Ferlin"/>
    <property type="match status" value="1"/>
</dbReference>
<evidence type="ECO:0000256" key="4">
    <source>
        <dbReference type="ARBA" id="ARBA00022989"/>
    </source>
</evidence>
<dbReference type="SMART" id="SM00239">
    <property type="entry name" value="C2"/>
    <property type="match status" value="3"/>
</dbReference>
<feature type="domain" description="C2" evidence="8">
    <location>
        <begin position="100"/>
        <end position="239"/>
    </location>
</feature>
<evidence type="ECO:0000256" key="6">
    <source>
        <dbReference type="SAM" id="Coils"/>
    </source>
</evidence>
<keyword evidence="5" id="KW-0472">Membrane</keyword>
<dbReference type="SUPFAM" id="SSF49562">
    <property type="entry name" value="C2 domain (Calcium/lipid-binding domain, CaLB)"/>
    <property type="match status" value="5"/>
</dbReference>
<gene>
    <name evidence="9" type="ORF">AKAME5_001024300</name>
</gene>
<feature type="domain" description="C2" evidence="8">
    <location>
        <begin position="716"/>
        <end position="845"/>
    </location>
</feature>
<feature type="compositionally biased region" description="Basic and acidic residues" evidence="7">
    <location>
        <begin position="407"/>
        <end position="425"/>
    </location>
</feature>
<name>A0AAD3R7L9_LATJO</name>
<evidence type="ECO:0000256" key="5">
    <source>
        <dbReference type="ARBA" id="ARBA00023136"/>
    </source>
</evidence>
<evidence type="ECO:0000313" key="9">
    <source>
        <dbReference type="EMBL" id="GLD58096.1"/>
    </source>
</evidence>
<evidence type="ECO:0000256" key="1">
    <source>
        <dbReference type="ARBA" id="ARBA00004167"/>
    </source>
</evidence>
<dbReference type="CDD" id="cd04018">
    <property type="entry name" value="C2C_Ferlin"/>
    <property type="match status" value="1"/>
</dbReference>
<feature type="non-terminal residue" evidence="9">
    <location>
        <position position="1462"/>
    </location>
</feature>
<dbReference type="Proteomes" id="UP001279410">
    <property type="component" value="Unassembled WGS sequence"/>
</dbReference>
<evidence type="ECO:0000259" key="8">
    <source>
        <dbReference type="PROSITE" id="PS50004"/>
    </source>
</evidence>
<feature type="region of interest" description="Disordered" evidence="7">
    <location>
        <begin position="1004"/>
        <end position="1026"/>
    </location>
</feature>
<dbReference type="GO" id="GO:0007009">
    <property type="term" value="P:plasma membrane organization"/>
    <property type="evidence" value="ECO:0007669"/>
    <property type="project" value="TreeGrafter"/>
</dbReference>
<keyword evidence="10" id="KW-1185">Reference proteome</keyword>
<dbReference type="EMBL" id="BRZM01000032">
    <property type="protein sequence ID" value="GLD58096.1"/>
    <property type="molecule type" value="Genomic_DNA"/>
</dbReference>
<dbReference type="PANTHER" id="PTHR12546">
    <property type="entry name" value="FER-1-LIKE"/>
    <property type="match status" value="1"/>
</dbReference>
<dbReference type="InterPro" id="IPR037723">
    <property type="entry name" value="C2D_Ferlin"/>
</dbReference>
<comment type="caution">
    <text evidence="9">The sequence shown here is derived from an EMBL/GenBank/DDBJ whole genome shotgun (WGS) entry which is preliminary data.</text>
</comment>
<feature type="domain" description="C2" evidence="8">
    <location>
        <begin position="1162"/>
        <end position="1281"/>
    </location>
</feature>